<evidence type="ECO:0000256" key="1">
    <source>
        <dbReference type="SAM" id="MobiDB-lite"/>
    </source>
</evidence>
<accession>A0ABD1Q5T7</accession>
<name>A0ABD1Q5T7_9LAMI</name>
<proteinExistence type="predicted"/>
<feature type="region of interest" description="Disordered" evidence="1">
    <location>
        <begin position="1"/>
        <end position="20"/>
    </location>
</feature>
<organism evidence="2 3">
    <name type="scientific">Abeliophyllum distichum</name>
    <dbReference type="NCBI Taxonomy" id="126358"/>
    <lineage>
        <taxon>Eukaryota</taxon>
        <taxon>Viridiplantae</taxon>
        <taxon>Streptophyta</taxon>
        <taxon>Embryophyta</taxon>
        <taxon>Tracheophyta</taxon>
        <taxon>Spermatophyta</taxon>
        <taxon>Magnoliopsida</taxon>
        <taxon>eudicotyledons</taxon>
        <taxon>Gunneridae</taxon>
        <taxon>Pentapetalae</taxon>
        <taxon>asterids</taxon>
        <taxon>lamiids</taxon>
        <taxon>Lamiales</taxon>
        <taxon>Oleaceae</taxon>
        <taxon>Forsythieae</taxon>
        <taxon>Abeliophyllum</taxon>
    </lineage>
</organism>
<evidence type="ECO:0000313" key="3">
    <source>
        <dbReference type="Proteomes" id="UP001604336"/>
    </source>
</evidence>
<evidence type="ECO:0000313" key="2">
    <source>
        <dbReference type="EMBL" id="KAL2471559.1"/>
    </source>
</evidence>
<gene>
    <name evidence="2" type="ORF">Adt_39695</name>
</gene>
<sequence>MTEALEETPEDITMEEATSSKDIDPRITEIDFQTSSVEELENFVVDHSDPTKKLQVGKDLYEASKEALKSKLGSYLRKGTPTAYLLHKQGPFEVETSYLDMEKLALSFITASKKLRPYCLAHSIHVFTNFLLRQVIQKPNTPWRLLKWDASLASSTLYLSP</sequence>
<keyword evidence="3" id="KW-1185">Reference proteome</keyword>
<dbReference type="Proteomes" id="UP001604336">
    <property type="component" value="Unassembled WGS sequence"/>
</dbReference>
<dbReference type="AlphaFoldDB" id="A0ABD1Q5T7"/>
<dbReference type="EMBL" id="JBFOLK010000012">
    <property type="protein sequence ID" value="KAL2471559.1"/>
    <property type="molecule type" value="Genomic_DNA"/>
</dbReference>
<protein>
    <submittedName>
        <fullName evidence="2">Ribonuclease H</fullName>
    </submittedName>
</protein>
<comment type="caution">
    <text evidence="2">The sequence shown here is derived from an EMBL/GenBank/DDBJ whole genome shotgun (WGS) entry which is preliminary data.</text>
</comment>
<reference evidence="3" key="1">
    <citation type="submission" date="2024-07" db="EMBL/GenBank/DDBJ databases">
        <title>Two chromosome-level genome assemblies of Korean endemic species Abeliophyllum distichum and Forsythia ovata (Oleaceae).</title>
        <authorList>
            <person name="Jang H."/>
        </authorList>
    </citation>
    <scope>NUCLEOTIDE SEQUENCE [LARGE SCALE GENOMIC DNA]</scope>
</reference>
<feature type="compositionally biased region" description="Acidic residues" evidence="1">
    <location>
        <begin position="1"/>
        <end position="14"/>
    </location>
</feature>